<keyword evidence="1" id="KW-0540">Nuclease</keyword>
<keyword evidence="4" id="KW-0378">Hydrolase</keyword>
<comment type="similarity">
    <text evidence="6">Belongs to the Vsr family.</text>
</comment>
<dbReference type="EMBL" id="PCWA01000101">
    <property type="protein sequence ID" value="PIQ88491.1"/>
    <property type="molecule type" value="Genomic_DNA"/>
</dbReference>
<dbReference type="InterPro" id="IPR007569">
    <property type="entry name" value="DUF559"/>
</dbReference>
<comment type="caution">
    <text evidence="8">The sequence shown here is derived from an EMBL/GenBank/DDBJ whole genome shotgun (WGS) entry which is preliminary data.</text>
</comment>
<evidence type="ECO:0000259" key="7">
    <source>
        <dbReference type="Pfam" id="PF04480"/>
    </source>
</evidence>
<evidence type="ECO:0000256" key="3">
    <source>
        <dbReference type="ARBA" id="ARBA00022763"/>
    </source>
</evidence>
<dbReference type="Proteomes" id="UP000229641">
    <property type="component" value="Unassembled WGS sequence"/>
</dbReference>
<reference evidence="8 9" key="1">
    <citation type="submission" date="2017-09" db="EMBL/GenBank/DDBJ databases">
        <title>Depth-based differentiation of microbial function through sediment-hosted aquifers and enrichment of novel symbionts in the deep terrestrial subsurface.</title>
        <authorList>
            <person name="Probst A.J."/>
            <person name="Ladd B."/>
            <person name="Jarett J.K."/>
            <person name="Geller-Mcgrath D.E."/>
            <person name="Sieber C.M."/>
            <person name="Emerson J.B."/>
            <person name="Anantharaman K."/>
            <person name="Thomas B.C."/>
            <person name="Malmstrom R."/>
            <person name="Stieglmeier M."/>
            <person name="Klingl A."/>
            <person name="Woyke T."/>
            <person name="Ryan C.M."/>
            <person name="Banfield J.F."/>
        </authorList>
    </citation>
    <scope>NUCLEOTIDE SEQUENCE [LARGE SCALE GENOMIC DNA]</scope>
    <source>
        <strain evidence="8">CG11_big_fil_rev_8_21_14_0_20_42_13</strain>
    </source>
</reference>
<sequence>MVRKKINNYSGRNFKKKREVDKITKNERSALMSKIRSRDTKFEEDFIRGLKKITNVKFKCNCQLIKGKPDIVFNKRKVCVFLDSDFWHGWQYPRWRHLLKNDFWREKIEANRQRDKRVSKFLRQKGWKVLRFWEHGIKRDEDAMLKKVKLLLS</sequence>
<evidence type="ECO:0000313" key="8">
    <source>
        <dbReference type="EMBL" id="PIQ88491.1"/>
    </source>
</evidence>
<organism evidence="8 9">
    <name type="scientific">Candidatus Ghiorseimicrobium undicola</name>
    <dbReference type="NCBI Taxonomy" id="1974746"/>
    <lineage>
        <taxon>Bacteria</taxon>
        <taxon>Pseudomonadati</taxon>
        <taxon>Candidatus Omnitrophota</taxon>
        <taxon>Candidatus Ghiorseimicrobium</taxon>
    </lineage>
</organism>
<feature type="domain" description="DUF559" evidence="7">
    <location>
        <begin position="110"/>
        <end position="150"/>
    </location>
</feature>
<dbReference type="Gene3D" id="3.40.960.10">
    <property type="entry name" value="VSR Endonuclease"/>
    <property type="match status" value="1"/>
</dbReference>
<dbReference type="InterPro" id="IPR004603">
    <property type="entry name" value="DNA_mismatch_endonuc_vsr"/>
</dbReference>
<dbReference type="GO" id="GO:0016787">
    <property type="term" value="F:hydrolase activity"/>
    <property type="evidence" value="ECO:0007669"/>
    <property type="project" value="UniProtKB-KW"/>
</dbReference>
<dbReference type="Pfam" id="PF03852">
    <property type="entry name" value="Vsr"/>
    <property type="match status" value="1"/>
</dbReference>
<accession>A0A2H0LVS9</accession>
<evidence type="ECO:0000256" key="6">
    <source>
        <dbReference type="ARBA" id="ARBA00029466"/>
    </source>
</evidence>
<dbReference type="NCBIfam" id="TIGR00632">
    <property type="entry name" value="vsr"/>
    <property type="match status" value="1"/>
</dbReference>
<keyword evidence="5" id="KW-0234">DNA repair</keyword>
<dbReference type="InterPro" id="IPR011335">
    <property type="entry name" value="Restrct_endonuc-II-like"/>
</dbReference>
<name>A0A2H0LVS9_9BACT</name>
<dbReference type="SUPFAM" id="SSF52980">
    <property type="entry name" value="Restriction endonuclease-like"/>
    <property type="match status" value="1"/>
</dbReference>
<evidence type="ECO:0000256" key="4">
    <source>
        <dbReference type="ARBA" id="ARBA00022801"/>
    </source>
</evidence>
<evidence type="ECO:0000256" key="1">
    <source>
        <dbReference type="ARBA" id="ARBA00022722"/>
    </source>
</evidence>
<keyword evidence="3" id="KW-0227">DNA damage</keyword>
<dbReference type="Pfam" id="PF04480">
    <property type="entry name" value="DUF559"/>
    <property type="match status" value="1"/>
</dbReference>
<evidence type="ECO:0000313" key="9">
    <source>
        <dbReference type="Proteomes" id="UP000229641"/>
    </source>
</evidence>
<keyword evidence="2 8" id="KW-0255">Endonuclease</keyword>
<dbReference type="AlphaFoldDB" id="A0A2H0LVS9"/>
<protein>
    <submittedName>
        <fullName evidence="8">Very short patch repair endonuclease</fullName>
    </submittedName>
</protein>
<evidence type="ECO:0000256" key="5">
    <source>
        <dbReference type="ARBA" id="ARBA00023204"/>
    </source>
</evidence>
<dbReference type="CDD" id="cd00221">
    <property type="entry name" value="Vsr"/>
    <property type="match status" value="1"/>
</dbReference>
<evidence type="ECO:0000256" key="2">
    <source>
        <dbReference type="ARBA" id="ARBA00022759"/>
    </source>
</evidence>
<dbReference type="GO" id="GO:0004519">
    <property type="term" value="F:endonuclease activity"/>
    <property type="evidence" value="ECO:0007669"/>
    <property type="project" value="UniProtKB-KW"/>
</dbReference>
<dbReference type="GO" id="GO:0006298">
    <property type="term" value="P:mismatch repair"/>
    <property type="evidence" value="ECO:0007669"/>
    <property type="project" value="InterPro"/>
</dbReference>
<gene>
    <name evidence="8" type="ORF">COV72_08150</name>
</gene>
<proteinExistence type="inferred from homology"/>